<comment type="similarity">
    <text evidence="1">Belongs to the short-chain dehydrogenases/reductases (SDR) family.</text>
</comment>
<evidence type="ECO:0000313" key="4">
    <source>
        <dbReference type="Proteomes" id="UP000287687"/>
    </source>
</evidence>
<evidence type="ECO:0000256" key="1">
    <source>
        <dbReference type="ARBA" id="ARBA00006484"/>
    </source>
</evidence>
<dbReference type="FunFam" id="3.40.50.720:FF:000084">
    <property type="entry name" value="Short-chain dehydrogenase reductase"/>
    <property type="match status" value="1"/>
</dbReference>
<dbReference type="Proteomes" id="UP000287687">
    <property type="component" value="Unassembled WGS sequence"/>
</dbReference>
<dbReference type="InterPro" id="IPR036291">
    <property type="entry name" value="NAD(P)-bd_dom_sf"/>
</dbReference>
<dbReference type="InterPro" id="IPR020904">
    <property type="entry name" value="Sc_DH/Rdtase_CS"/>
</dbReference>
<dbReference type="Pfam" id="PF13561">
    <property type="entry name" value="adh_short_C2"/>
    <property type="match status" value="1"/>
</dbReference>
<dbReference type="AlphaFoldDB" id="A0A444LHK8"/>
<evidence type="ECO:0000313" key="3">
    <source>
        <dbReference type="EMBL" id="RWX78404.1"/>
    </source>
</evidence>
<evidence type="ECO:0000256" key="2">
    <source>
        <dbReference type="ARBA" id="ARBA00023002"/>
    </source>
</evidence>
<dbReference type="OrthoDB" id="9789398at2"/>
<protein>
    <submittedName>
        <fullName evidence="3">SDR family oxidoreductase</fullName>
    </submittedName>
</protein>
<dbReference type="SUPFAM" id="SSF51735">
    <property type="entry name" value="NAD(P)-binding Rossmann-fold domains"/>
    <property type="match status" value="1"/>
</dbReference>
<sequence length="256" mass="27296">MAETIISYGDLKEKGVLITGGGSGIGAALVEGFAAQGAKTAFIDFADEPSRELVRRLSATSLHTPIYLKADLRSIEETKAAVEQAACQMDGLSVLINNAGWDDRHDFATVTEDYWDMSQAINLKQVFFVSQAAAPHLIRAGGGSIVNFSSISYVRNMSEMPAYTTAKAAIIGLTKSLAGKLGPENIRVNALMPGMIVTERQKRLWLTEEKIDAMLDSQCLKQVLVAQDLVGPCLFLASSASAAITAQTLVVDGGVL</sequence>
<dbReference type="PROSITE" id="PS00061">
    <property type="entry name" value="ADH_SHORT"/>
    <property type="match status" value="1"/>
</dbReference>
<name>A0A444LHK8_9HYPH</name>
<organism evidence="3 4">
    <name type="scientific">Neorhizobium lilium</name>
    <dbReference type="NCBI Taxonomy" id="2503024"/>
    <lineage>
        <taxon>Bacteria</taxon>
        <taxon>Pseudomonadati</taxon>
        <taxon>Pseudomonadota</taxon>
        <taxon>Alphaproteobacteria</taxon>
        <taxon>Hyphomicrobiales</taxon>
        <taxon>Rhizobiaceae</taxon>
        <taxon>Rhizobium/Agrobacterium group</taxon>
        <taxon>Neorhizobium</taxon>
    </lineage>
</organism>
<dbReference type="CDD" id="cd05233">
    <property type="entry name" value="SDR_c"/>
    <property type="match status" value="1"/>
</dbReference>
<dbReference type="GO" id="GO:0016491">
    <property type="term" value="F:oxidoreductase activity"/>
    <property type="evidence" value="ECO:0007669"/>
    <property type="project" value="UniProtKB-KW"/>
</dbReference>
<dbReference type="EMBL" id="SBIP01000002">
    <property type="protein sequence ID" value="RWX78404.1"/>
    <property type="molecule type" value="Genomic_DNA"/>
</dbReference>
<comment type="caution">
    <text evidence="3">The sequence shown here is derived from an EMBL/GenBank/DDBJ whole genome shotgun (WGS) entry which is preliminary data.</text>
</comment>
<dbReference type="RefSeq" id="WP_128442382.1">
    <property type="nucleotide sequence ID" value="NZ_SBIP01000002.1"/>
</dbReference>
<gene>
    <name evidence="3" type="ORF">EPK99_07230</name>
</gene>
<keyword evidence="2" id="KW-0560">Oxidoreductase</keyword>
<dbReference type="InterPro" id="IPR002347">
    <property type="entry name" value="SDR_fam"/>
</dbReference>
<dbReference type="PRINTS" id="PR00081">
    <property type="entry name" value="GDHRDH"/>
</dbReference>
<keyword evidence="4" id="KW-1185">Reference proteome</keyword>
<dbReference type="Gene3D" id="3.40.50.720">
    <property type="entry name" value="NAD(P)-binding Rossmann-like Domain"/>
    <property type="match status" value="1"/>
</dbReference>
<reference evidence="3 4" key="1">
    <citation type="submission" date="2019-01" db="EMBL/GenBank/DDBJ databases">
        <title>The draft genome of Rhizobium sp. 24NR.</title>
        <authorList>
            <person name="Liu L."/>
            <person name="Liang L."/>
            <person name="Shi S."/>
            <person name="Xu L."/>
            <person name="Wang X."/>
            <person name="Li L."/>
            <person name="Zhang X."/>
        </authorList>
    </citation>
    <scope>NUCLEOTIDE SEQUENCE [LARGE SCALE GENOMIC DNA]</scope>
    <source>
        <strain evidence="3 4">24NR</strain>
    </source>
</reference>
<proteinExistence type="inferred from homology"/>
<dbReference type="PANTHER" id="PTHR43639:SF1">
    <property type="entry name" value="SHORT-CHAIN DEHYDROGENASE_REDUCTASE FAMILY PROTEIN"/>
    <property type="match status" value="1"/>
</dbReference>
<accession>A0A444LHK8</accession>
<dbReference type="PRINTS" id="PR00080">
    <property type="entry name" value="SDRFAMILY"/>
</dbReference>
<dbReference type="PANTHER" id="PTHR43639">
    <property type="entry name" value="OXIDOREDUCTASE, SHORT-CHAIN DEHYDROGENASE/REDUCTASE FAMILY (AFU_ORTHOLOGUE AFUA_5G02870)"/>
    <property type="match status" value="1"/>
</dbReference>